<evidence type="ECO:0000313" key="1">
    <source>
        <dbReference type="EMBL" id="OOC02960.1"/>
    </source>
</evidence>
<dbReference type="InterPro" id="IPR029063">
    <property type="entry name" value="SAM-dependent_MTases_sf"/>
</dbReference>
<dbReference type="EMBL" id="MUXN01000023">
    <property type="protein sequence ID" value="OOC02960.1"/>
    <property type="molecule type" value="Genomic_DNA"/>
</dbReference>
<accession>A0ABX3J6Q9</accession>
<organism evidence="1 2">
    <name type="scientific">Amycolatopsis azurea DSM 43854</name>
    <dbReference type="NCBI Taxonomy" id="1238180"/>
    <lineage>
        <taxon>Bacteria</taxon>
        <taxon>Bacillati</taxon>
        <taxon>Actinomycetota</taxon>
        <taxon>Actinomycetes</taxon>
        <taxon>Pseudonocardiales</taxon>
        <taxon>Pseudonocardiaceae</taxon>
        <taxon>Amycolatopsis</taxon>
    </lineage>
</organism>
<dbReference type="Gene3D" id="3.40.50.150">
    <property type="entry name" value="Vaccinia Virus protein VP39"/>
    <property type="match status" value="1"/>
</dbReference>
<evidence type="ECO:0000313" key="2">
    <source>
        <dbReference type="Proteomes" id="UP000188551"/>
    </source>
</evidence>
<sequence>MFQDLFDGSDNHLRTRLDALSTSYDAASRNSLSATGLEQGWRCWEIGGGNGSIARWLSDQVGPDGSVILTDVTTQWVESDGRHNLSVREHSVVTDDAPRSDFDLIHARQVLAHLPQRHDIVHWLPSCLRPGGHLVVEEFDLEQPLTVVNAVSETAEQPFEALHKPFIRLLQAREIDTAWARRLPDQFIAAGLDNVVTRTHRQQWRGGSSEIALHRANLAQLSKHLLDCGVAQRQLDAFTTLLDDHLLRVWSYPLVSVFGSLTVYP</sequence>
<name>A0ABX3J6Q9_9PSEU</name>
<dbReference type="GO" id="GO:0032259">
    <property type="term" value="P:methylation"/>
    <property type="evidence" value="ECO:0007669"/>
    <property type="project" value="UniProtKB-KW"/>
</dbReference>
<keyword evidence="1" id="KW-0489">Methyltransferase</keyword>
<comment type="caution">
    <text evidence="1">The sequence shown here is derived from an EMBL/GenBank/DDBJ whole genome shotgun (WGS) entry which is preliminary data.</text>
</comment>
<proteinExistence type="predicted"/>
<keyword evidence="1" id="KW-0808">Transferase</keyword>
<dbReference type="RefSeq" id="WP_052014562.1">
    <property type="nucleotide sequence ID" value="NZ_ANMG01000067.1"/>
</dbReference>
<dbReference type="SUPFAM" id="SSF53335">
    <property type="entry name" value="S-adenosyl-L-methionine-dependent methyltransferases"/>
    <property type="match status" value="1"/>
</dbReference>
<dbReference type="Pfam" id="PF13489">
    <property type="entry name" value="Methyltransf_23"/>
    <property type="match status" value="1"/>
</dbReference>
<reference evidence="1 2" key="1">
    <citation type="submission" date="2017-02" db="EMBL/GenBank/DDBJ databases">
        <title>Amycolatopsis azurea DSM 43854 draft genome.</title>
        <authorList>
            <person name="Mayilraj S."/>
        </authorList>
    </citation>
    <scope>NUCLEOTIDE SEQUENCE [LARGE SCALE GENOMIC DNA]</scope>
    <source>
        <strain evidence="1 2">DSM 43854</strain>
    </source>
</reference>
<gene>
    <name evidence="1" type="ORF">B0293_28695</name>
</gene>
<dbReference type="CDD" id="cd02440">
    <property type="entry name" value="AdoMet_MTases"/>
    <property type="match status" value="1"/>
</dbReference>
<keyword evidence="2" id="KW-1185">Reference proteome</keyword>
<dbReference type="GO" id="GO:0008168">
    <property type="term" value="F:methyltransferase activity"/>
    <property type="evidence" value="ECO:0007669"/>
    <property type="project" value="UniProtKB-KW"/>
</dbReference>
<protein>
    <submittedName>
        <fullName evidence="1">SAM-dependent methyltransferase</fullName>
    </submittedName>
</protein>
<dbReference type="Proteomes" id="UP000188551">
    <property type="component" value="Unassembled WGS sequence"/>
</dbReference>